<dbReference type="InterPro" id="IPR011650">
    <property type="entry name" value="Peptidase_M20_dimer"/>
</dbReference>
<dbReference type="InterPro" id="IPR017145">
    <property type="entry name" value="Aminobenzoyl-glu_utiliz_pB"/>
</dbReference>
<dbReference type="NCBIfam" id="TIGR01891">
    <property type="entry name" value="amidohydrolases"/>
    <property type="match status" value="1"/>
</dbReference>
<dbReference type="InterPro" id="IPR017439">
    <property type="entry name" value="Amidohydrolase"/>
</dbReference>
<name>A0ABV5FU56_9MICC</name>
<feature type="domain" description="Peptidase M20 dimerisation" evidence="2">
    <location>
        <begin position="191"/>
        <end position="280"/>
    </location>
</feature>
<evidence type="ECO:0000313" key="3">
    <source>
        <dbReference type="EMBL" id="MFB9070211.1"/>
    </source>
</evidence>
<protein>
    <submittedName>
        <fullName evidence="3">Amidohydrolase</fullName>
    </submittedName>
</protein>
<comment type="caution">
    <text evidence="3">The sequence shown here is derived from an EMBL/GenBank/DDBJ whole genome shotgun (WGS) entry which is preliminary data.</text>
</comment>
<dbReference type="PIRSF" id="PIRSF037227">
    <property type="entry name" value="Aminobenzoyl-glu_utiliz_pB"/>
    <property type="match status" value="1"/>
</dbReference>
<dbReference type="SUPFAM" id="SSF55031">
    <property type="entry name" value="Bacterial exopeptidase dimerisation domain"/>
    <property type="match status" value="1"/>
</dbReference>
<dbReference type="Gene3D" id="3.30.70.360">
    <property type="match status" value="1"/>
</dbReference>
<dbReference type="InterPro" id="IPR002933">
    <property type="entry name" value="Peptidase_M20"/>
</dbReference>
<dbReference type="RefSeq" id="WP_378039796.1">
    <property type="nucleotide sequence ID" value="NZ_JBHLWH010000005.1"/>
</dbReference>
<organism evidence="3 4">
    <name type="scientific">Citricoccus parietis</name>
    <dbReference type="NCBI Taxonomy" id="592307"/>
    <lineage>
        <taxon>Bacteria</taxon>
        <taxon>Bacillati</taxon>
        <taxon>Actinomycetota</taxon>
        <taxon>Actinomycetes</taxon>
        <taxon>Micrococcales</taxon>
        <taxon>Micrococcaceae</taxon>
        <taxon>Citricoccus</taxon>
    </lineage>
</organism>
<evidence type="ECO:0000313" key="4">
    <source>
        <dbReference type="Proteomes" id="UP001589575"/>
    </source>
</evidence>
<dbReference type="EMBL" id="JBHMFI010000001">
    <property type="protein sequence ID" value="MFB9070211.1"/>
    <property type="molecule type" value="Genomic_DNA"/>
</dbReference>
<keyword evidence="4" id="KW-1185">Reference proteome</keyword>
<feature type="region of interest" description="Disordered" evidence="1">
    <location>
        <begin position="88"/>
        <end position="108"/>
    </location>
</feature>
<proteinExistence type="predicted"/>
<accession>A0ABV5FU56</accession>
<dbReference type="InterPro" id="IPR052030">
    <property type="entry name" value="Peptidase_M20/M20A_hydrolases"/>
</dbReference>
<evidence type="ECO:0000256" key="1">
    <source>
        <dbReference type="SAM" id="MobiDB-lite"/>
    </source>
</evidence>
<reference evidence="3 4" key="1">
    <citation type="submission" date="2024-09" db="EMBL/GenBank/DDBJ databases">
        <authorList>
            <person name="Sun Q."/>
            <person name="Mori K."/>
        </authorList>
    </citation>
    <scope>NUCLEOTIDE SEQUENCE [LARGE SCALE GENOMIC DNA]</scope>
    <source>
        <strain evidence="3 4">CCM 7609</strain>
    </source>
</reference>
<dbReference type="SUPFAM" id="SSF53187">
    <property type="entry name" value="Zn-dependent exopeptidases"/>
    <property type="match status" value="1"/>
</dbReference>
<dbReference type="Pfam" id="PF07687">
    <property type="entry name" value="M20_dimer"/>
    <property type="match status" value="1"/>
</dbReference>
<dbReference type="PANTHER" id="PTHR30575">
    <property type="entry name" value="PEPTIDASE M20"/>
    <property type="match status" value="1"/>
</dbReference>
<sequence length="493" mass="52575">MNHVQKISEAIDVLAPEFTALSDSIWDEPELRWDEYTSMEKQIRVIEGHGFEVTRTVAGIPTAFSAEKGSGGPVIAFLGEYDALDDLTQASGSPERHPDPHSSSVNGHGCGHNLLGSGALLAAVATAAYLEEHHLPGIVRFYGCPAEEAAAGKSFMVKDGAFADVDSAITWHPAATTAYKQSLMLAYTQVYFHFKGLAAHAGAMPHLGRSALDAVELLNVGTNFLREHMPDSARVHYAITDAGGHSPNVVQANASVYYIVRHTDAHQMRALYERVVKIAQGAALMTETELTIEFDGACSEVLPNEVLEQVLYENVKELGAVPFDAEDQATAARFAAGLDEREVRTAKKSLGWDPSDARALHDDLPAPAFESPRIQGTGSTDVGDVSWSVPTVQIFAATTAIGTPFHAWQTVAQGKLPAAHKGMVYAAKAMAATGISLFEHPGRIAEAQAEYDALTAQTPYISPIPDGVVAPPLRGIGDVPDDASELNGDLQSA</sequence>
<gene>
    <name evidence="3" type="ORF">ACFFX0_02995</name>
</gene>
<feature type="region of interest" description="Disordered" evidence="1">
    <location>
        <begin position="474"/>
        <end position="493"/>
    </location>
</feature>
<dbReference type="Proteomes" id="UP001589575">
    <property type="component" value="Unassembled WGS sequence"/>
</dbReference>
<dbReference type="PANTHER" id="PTHR30575:SF0">
    <property type="entry name" value="XAA-ARG DIPEPTIDASE"/>
    <property type="match status" value="1"/>
</dbReference>
<dbReference type="InterPro" id="IPR036264">
    <property type="entry name" value="Bact_exopeptidase_dim_dom"/>
</dbReference>
<evidence type="ECO:0000259" key="2">
    <source>
        <dbReference type="Pfam" id="PF07687"/>
    </source>
</evidence>
<dbReference type="Gene3D" id="3.40.630.10">
    <property type="entry name" value="Zn peptidases"/>
    <property type="match status" value="2"/>
</dbReference>
<dbReference type="Pfam" id="PF01546">
    <property type="entry name" value="Peptidase_M20"/>
    <property type="match status" value="1"/>
</dbReference>